<feature type="region of interest" description="Disordered" evidence="2">
    <location>
        <begin position="2646"/>
        <end position="2666"/>
    </location>
</feature>
<evidence type="ECO:0000313" key="5">
    <source>
        <dbReference type="Proteomes" id="UP000315349"/>
    </source>
</evidence>
<keyword evidence="3" id="KW-0472">Membrane</keyword>
<feature type="compositionally biased region" description="Low complexity" evidence="2">
    <location>
        <begin position="1155"/>
        <end position="1172"/>
    </location>
</feature>
<feature type="compositionally biased region" description="Low complexity" evidence="2">
    <location>
        <begin position="434"/>
        <end position="453"/>
    </location>
</feature>
<dbReference type="KEGG" id="peh:Spb1_06030"/>
<feature type="transmembrane region" description="Helical" evidence="3">
    <location>
        <begin position="1024"/>
        <end position="1044"/>
    </location>
</feature>
<evidence type="ECO:0000256" key="2">
    <source>
        <dbReference type="SAM" id="MobiDB-lite"/>
    </source>
</evidence>
<feature type="transmembrane region" description="Helical" evidence="3">
    <location>
        <begin position="1351"/>
        <end position="1372"/>
    </location>
</feature>
<organism evidence="4 5">
    <name type="scientific">Planctopirus ephydatiae</name>
    <dbReference type="NCBI Taxonomy" id="2528019"/>
    <lineage>
        <taxon>Bacteria</taxon>
        <taxon>Pseudomonadati</taxon>
        <taxon>Planctomycetota</taxon>
        <taxon>Planctomycetia</taxon>
        <taxon>Planctomycetales</taxon>
        <taxon>Planctomycetaceae</taxon>
        <taxon>Planctopirus</taxon>
    </lineage>
</organism>
<proteinExistence type="predicted"/>
<feature type="transmembrane region" description="Helical" evidence="3">
    <location>
        <begin position="1393"/>
        <end position="1413"/>
    </location>
</feature>
<feature type="compositionally biased region" description="Low complexity" evidence="2">
    <location>
        <begin position="1509"/>
        <end position="1520"/>
    </location>
</feature>
<feature type="region of interest" description="Disordered" evidence="2">
    <location>
        <begin position="2580"/>
        <end position="2632"/>
    </location>
</feature>
<name>A0A518GJH5_9PLAN</name>
<feature type="compositionally biased region" description="Low complexity" evidence="2">
    <location>
        <begin position="2654"/>
        <end position="2664"/>
    </location>
</feature>
<reference evidence="4 5" key="1">
    <citation type="submission" date="2019-02" db="EMBL/GenBank/DDBJ databases">
        <title>Deep-cultivation of Planctomycetes and their phenomic and genomic characterization uncovers novel biology.</title>
        <authorList>
            <person name="Wiegand S."/>
            <person name="Jogler M."/>
            <person name="Boedeker C."/>
            <person name="Pinto D."/>
            <person name="Vollmers J."/>
            <person name="Rivas-Marin E."/>
            <person name="Kohn T."/>
            <person name="Peeters S.H."/>
            <person name="Heuer A."/>
            <person name="Rast P."/>
            <person name="Oberbeckmann S."/>
            <person name="Bunk B."/>
            <person name="Jeske O."/>
            <person name="Meyerdierks A."/>
            <person name="Storesund J.E."/>
            <person name="Kallscheuer N."/>
            <person name="Luecker S."/>
            <person name="Lage O.M."/>
            <person name="Pohl T."/>
            <person name="Merkel B.J."/>
            <person name="Hornburger P."/>
            <person name="Mueller R.-W."/>
            <person name="Bruemmer F."/>
            <person name="Labrenz M."/>
            <person name="Spormann A.M."/>
            <person name="Op den Camp H."/>
            <person name="Overmann J."/>
            <person name="Amann R."/>
            <person name="Jetten M.S.M."/>
            <person name="Mascher T."/>
            <person name="Medema M.H."/>
            <person name="Devos D.P."/>
            <person name="Kaster A.-K."/>
            <person name="Ovreas L."/>
            <person name="Rohde M."/>
            <person name="Galperin M.Y."/>
            <person name="Jogler C."/>
        </authorList>
    </citation>
    <scope>NUCLEOTIDE SEQUENCE [LARGE SCALE GENOMIC DNA]</scope>
    <source>
        <strain evidence="4 5">Spb1</strain>
    </source>
</reference>
<evidence type="ECO:0000256" key="3">
    <source>
        <dbReference type="SAM" id="Phobius"/>
    </source>
</evidence>
<feature type="compositionally biased region" description="Basic and acidic residues" evidence="2">
    <location>
        <begin position="2594"/>
        <end position="2603"/>
    </location>
</feature>
<feature type="region of interest" description="Disordered" evidence="2">
    <location>
        <begin position="423"/>
        <end position="453"/>
    </location>
</feature>
<feature type="region of interest" description="Disordered" evidence="2">
    <location>
        <begin position="1141"/>
        <end position="1172"/>
    </location>
</feature>
<dbReference type="Proteomes" id="UP000315349">
    <property type="component" value="Chromosome"/>
</dbReference>
<feature type="transmembrane region" description="Helical" evidence="3">
    <location>
        <begin position="2769"/>
        <end position="2790"/>
    </location>
</feature>
<feature type="region of interest" description="Disordered" evidence="2">
    <location>
        <begin position="1506"/>
        <end position="1531"/>
    </location>
</feature>
<dbReference type="OrthoDB" id="218681at2"/>
<feature type="coiled-coil region" evidence="1">
    <location>
        <begin position="2445"/>
        <end position="2479"/>
    </location>
</feature>
<keyword evidence="3" id="KW-1133">Transmembrane helix</keyword>
<accession>A0A518GJH5</accession>
<evidence type="ECO:0000313" key="4">
    <source>
        <dbReference type="EMBL" id="QDV28738.1"/>
    </source>
</evidence>
<feature type="transmembrane region" description="Helical" evidence="3">
    <location>
        <begin position="1051"/>
        <end position="1075"/>
    </location>
</feature>
<feature type="region of interest" description="Disordered" evidence="2">
    <location>
        <begin position="44"/>
        <end position="64"/>
    </location>
</feature>
<evidence type="ECO:0000256" key="1">
    <source>
        <dbReference type="SAM" id="Coils"/>
    </source>
</evidence>
<keyword evidence="5" id="KW-1185">Reference proteome</keyword>
<keyword evidence="1" id="KW-0175">Coiled coil</keyword>
<feature type="compositionally biased region" description="Basic and acidic residues" evidence="2">
    <location>
        <begin position="2612"/>
        <end position="2621"/>
    </location>
</feature>
<feature type="transmembrane region" description="Helical" evidence="3">
    <location>
        <begin position="1297"/>
        <end position="1315"/>
    </location>
</feature>
<feature type="transmembrane region" description="Helical" evidence="3">
    <location>
        <begin position="2820"/>
        <end position="2839"/>
    </location>
</feature>
<protein>
    <submittedName>
        <fullName evidence="4">Uncharacterized protein</fullName>
    </submittedName>
</protein>
<gene>
    <name evidence="4" type="ORF">Spb1_06030</name>
</gene>
<feature type="transmembrane region" description="Helical" evidence="3">
    <location>
        <begin position="2797"/>
        <end position="2814"/>
    </location>
</feature>
<feature type="transmembrane region" description="Helical" evidence="3">
    <location>
        <begin position="1324"/>
        <end position="1345"/>
    </location>
</feature>
<sequence length="2850" mass="308799">MSLIAFNLRTKSSPVEQGRYFFMNDICRLMAALLCMVCGLSSPQRAQAQPPTNRPVQNVSVESGESPSIRREVFVPLADLQAVLESQKRGVLLSRDDYEALLKKAQIKNNSPTPPVHQVITSGTAVATIEGTVLVINLKLELEQLTPGWAEWKIPGLERLAIDSARLDGEPAPLYRPAFEIQPMVKTQQKSVRLPAPPLQLLTNEIGTHHLELQLTTPLVNAGSDQVAAFVLPPVPAGEIVVTVPPKKQLVSSGMTLDRLKPLTEANEYRLPFGGQGRFQWRLTERAEAKATDALLFASTAYGLVSSPGEVSWQALTSLQVFGRSIDRLELSVPSKLEVAAIESTGLEAWTLSDDPANPERTKMSLVFSQPFEGQRTLTVRGVMPTQVGEAWSVPPLKIDGATSHIGQLIVRHPQEVRLRTLEENGVRRSEGVAATPKNPAPAANNSPSDNNSYSSIEFEVWREDFELNLMTEPKARELNTAVAMVVEITSRGIELTASTMVETRYVSLFDLEFDLPAEWKLLQASTAEGQGLTWQTIPGDAGINRIRVALDKPLLPGERRSIRFSARQLVENWPVEENAPVSLVLPSLPIAEATLTETAVVVRADEDLDVTARDLVAIDLAPLKAEDERLRLQSQVNNWKAGLNISRQPSRWITKGLTGWRLDQQSISSFVSVQVEVQGGGVRGLMLTLPESVGTDLRFSLAGAGGRIVQQQDGPVVKGRRLWILRFAERARGALTLWATIEQPRPEAEKFEVPELLVLDSQLHSGFIALEASPDQKLSIDALAADGSPLKEADLLELPPSNWVPRERLVALFETLAEGARVVVSEQRFDRSALPSAICRRLKVDTHLPLVGAAQHRAEFLLQVANVQNLSVQLPGDAGQSGQGSRLWAVMVDGRAVEARLASRGFLVPLSNRNEGANNTSARSAVGGMERSVVVYYETDHATAGRAAQASQFEGTTPVLNVVTSSSALETVEVLEQTWEVHYPEKLLLVRQNGLLEATAPLDQPGELARLKELFQQPSWDRLIPLLLVAGLIILFTAGACYLRFKAGFWGCAGAGGLLALGLVLFVCVGPWFFLGGLAERRTVASRTAAPTTSFSYTESAVGNFAGEAVEKSMKRLEEMDGTPMSNIDAPIPAFDAPAQADSNMPESRKMLRAGAKPAAPPSAAAPAAEPGLPKLSDPFGTVTDSAVALNQPQPVATGMPVPAEAGKEVINGKTPATPTPEVRPAIAGEGAETLTGRADQSWRIKSGTSRLSLALNWQAPAGTRSREFRYVGTGESLDGGEVASLKLTYLDRQEITLWGRWLFCMGALIAWFCRKLPATRKWLILGIGLPLVIGLSGVLPASAQLWLDGLFAAMIGGLMVWLGVALYSLIDLCLTCCLSRCCKTRWSGPGQLASLFVGLCLWSACVTPLLAQEEVQKNDQEAQKAIAPLPSSPPVNQTVIPVASGDLTDPAILEGSQQVFIPYEKYLELYLKANPDKRPKAAAPHAGGLAETTLAVDLIPKPQVKSAPDTTQAAQPAPADEKATPAQSQWTHDVRLKARLVYLSRTSTPQLMALPLKQLAWNRAELDGKAAPLVSKDSQQQILITGEGLHVLDLETIIDRNSSPSAGQFQILLEPLTGGKLIWNLPKEGLLVRLNGATTGFRQTPARNDQPRKVEVSLSSYNEVSISWQPEGELNVANRTVSLNSLTALSFDDTGLKVSTGLEYLIRQGSVIELDLQVPPALKIQSVTGPDVGSWELSGEDPARKLKVYLRRNVDDTTRLTIDAYFELPVSQEPTVLKAPQLIPVGVTHETGTLGVFAARQFNVRVNKTELLTQIDTSRFSGSVPVSRPAAAPQFAYRFSARPYALELRVQRQLSRITAQAQHGVLMTPTRQQQTTRIIAQVSGVPRATLTLRLPKDWQPLRVESAGLQDWYETRTEGQHLLTLEWKSPREGTLEILLAGAVPFSRNGQNRWSMALELPELTDVDRLSSQVGLWTDSAITANFSNLEGWRSIDPATLSPGLTQLKHGQAPQLAFSSESQTTRPISLSLSRLEPQLAAESLSIVSVTDGAIAHSLLLNWQIARAAADVVEVSASPEFAGKLEFSGAEIRSIATSKGKDGRPHWTISLRTPVLGSLSLAAVATTEFRDLQVHSPGLRFETTEADRTNTGSVESIPQSHYVLLLNPSRSVLTREAPEQADAVTRDDLRIALNDDLIKRAAELLRVKSSGVSLKWKAVALTQARLAAASVNLADLVTILSRDGTYRTSATYLIKNRSRQFLPLAIPAEARLLTVLIDGAPSRAVQSSKDGQIIQLVALPRTSAADLSITVQITIAGKLNGRLPARGGWTTRQLDIPAPQVISPEKDEALGIPVSRTRWAVSIPNDLQATGLADLTRNNLNSASLVQSELSLQQARLQELSYLISIADNSTNFSLQAQALGNGIALKSLLSDGSSYRSRASGKDLAAVDEYETSLNATQKQLQELQRKVEQKGEKLSLQNQSLADSGLAVNGIILGQPSEGALEAQSNALQILTDNRSQSQADHFSQGETFWFKSELTENEFVQESAPSKKDRQDAREQLDARRQYQAFNDRQLDSLNSAVRNRMEESQQRQQLDLAKSKSGESLERYLSSSEDSAARKQEFDRGSQAVEPGRAAVRRNAADSIALQQRALGENKAQSTSSQSTSSQWDEMGLLRAKDGQDKARDAAARDDFFVLSELAPSSGGTSVATGGLGGGLGDMVDFELPASRGAVSQGLSVVAELPQSGQTVRFSKAGGDARLALEFVPSGRKGSLWGWLWLCASIVLAAWMVAIVTPDKKQRWLQLTTLLLILILTIAALTLPPLFAILAGLGVAGLCTLLVVLATQASWNSSAIG</sequence>
<dbReference type="EMBL" id="CP036299">
    <property type="protein sequence ID" value="QDV28738.1"/>
    <property type="molecule type" value="Genomic_DNA"/>
</dbReference>
<keyword evidence="3" id="KW-0812">Transmembrane</keyword>
<dbReference type="RefSeq" id="WP_145295545.1">
    <property type="nucleotide sequence ID" value="NZ_CP036299.1"/>
</dbReference>